<accession>A0AC34QR84</accession>
<dbReference type="Proteomes" id="UP000887576">
    <property type="component" value="Unplaced"/>
</dbReference>
<organism evidence="1 2">
    <name type="scientific">Panagrolaimus sp. JU765</name>
    <dbReference type="NCBI Taxonomy" id="591449"/>
    <lineage>
        <taxon>Eukaryota</taxon>
        <taxon>Metazoa</taxon>
        <taxon>Ecdysozoa</taxon>
        <taxon>Nematoda</taxon>
        <taxon>Chromadorea</taxon>
        <taxon>Rhabditida</taxon>
        <taxon>Tylenchina</taxon>
        <taxon>Panagrolaimomorpha</taxon>
        <taxon>Panagrolaimoidea</taxon>
        <taxon>Panagrolaimidae</taxon>
        <taxon>Panagrolaimus</taxon>
    </lineage>
</organism>
<reference evidence="2" key="1">
    <citation type="submission" date="2022-11" db="UniProtKB">
        <authorList>
            <consortium name="WormBaseParasite"/>
        </authorList>
    </citation>
    <scope>IDENTIFICATION</scope>
</reference>
<dbReference type="WBParaSite" id="JU765_v2.g18558.t1">
    <property type="protein sequence ID" value="JU765_v2.g18558.t1"/>
    <property type="gene ID" value="JU765_v2.g18558"/>
</dbReference>
<evidence type="ECO:0000313" key="1">
    <source>
        <dbReference type="Proteomes" id="UP000887576"/>
    </source>
</evidence>
<protein>
    <submittedName>
        <fullName evidence="2">KxDL domain-containing protein</fullName>
    </submittedName>
</protein>
<proteinExistence type="predicted"/>
<evidence type="ECO:0000313" key="2">
    <source>
        <dbReference type="WBParaSite" id="JU765_v2.g18558.t1"/>
    </source>
</evidence>
<sequence length="127" mass="14733">MSKIQRDQSKTSSDGGSPVREENFVDSLMSQIDQDNVDDIIKIQKKSMKRFEKTNEMLVNCVALSEKRLEKAKSEFAAHKSLIIDAKNDLESIFKKLRNIKQILMNKYPEIYQEKAAEFKMPTEDED</sequence>
<name>A0AC34QR84_9BILA</name>